<name>A0A4Y2BQR5_ARAVE</name>
<protein>
    <recommendedName>
        <fullName evidence="2">RNase H type-1 domain-containing protein</fullName>
    </recommendedName>
</protein>
<comment type="caution">
    <text evidence="3">The sequence shown here is derived from an EMBL/GenBank/DDBJ whole genome shotgun (WGS) entry which is preliminary data.</text>
</comment>
<evidence type="ECO:0000313" key="4">
    <source>
        <dbReference type="Proteomes" id="UP000499080"/>
    </source>
</evidence>
<dbReference type="InterPro" id="IPR036397">
    <property type="entry name" value="RNaseH_sf"/>
</dbReference>
<dbReference type="AlphaFoldDB" id="A0A4Y2BQR5"/>
<dbReference type="Proteomes" id="UP000499080">
    <property type="component" value="Unassembled WGS sequence"/>
</dbReference>
<reference evidence="3 4" key="1">
    <citation type="journal article" date="2019" name="Sci. Rep.">
        <title>Orb-weaving spider Araneus ventricosus genome elucidates the spidroin gene catalogue.</title>
        <authorList>
            <person name="Kono N."/>
            <person name="Nakamura H."/>
            <person name="Ohtoshi R."/>
            <person name="Moran D.A.P."/>
            <person name="Shinohara A."/>
            <person name="Yoshida Y."/>
            <person name="Fujiwara M."/>
            <person name="Mori M."/>
            <person name="Tomita M."/>
            <person name="Arakawa K."/>
        </authorList>
    </citation>
    <scope>NUCLEOTIDE SEQUENCE [LARGE SCALE GENOMIC DNA]</scope>
</reference>
<gene>
    <name evidence="3" type="ORF">AVEN_235636_1</name>
</gene>
<dbReference type="GO" id="GO:0003676">
    <property type="term" value="F:nucleic acid binding"/>
    <property type="evidence" value="ECO:0007669"/>
    <property type="project" value="InterPro"/>
</dbReference>
<dbReference type="Pfam" id="PF00075">
    <property type="entry name" value="RNase_H"/>
    <property type="match status" value="1"/>
</dbReference>
<keyword evidence="1" id="KW-0812">Transmembrane</keyword>
<dbReference type="Gene3D" id="3.30.420.10">
    <property type="entry name" value="Ribonuclease H-like superfamily/Ribonuclease H"/>
    <property type="match status" value="1"/>
</dbReference>
<dbReference type="InterPro" id="IPR002156">
    <property type="entry name" value="RNaseH_domain"/>
</dbReference>
<organism evidence="3 4">
    <name type="scientific">Araneus ventricosus</name>
    <name type="common">Orbweaver spider</name>
    <name type="synonym">Epeira ventricosa</name>
    <dbReference type="NCBI Taxonomy" id="182803"/>
    <lineage>
        <taxon>Eukaryota</taxon>
        <taxon>Metazoa</taxon>
        <taxon>Ecdysozoa</taxon>
        <taxon>Arthropoda</taxon>
        <taxon>Chelicerata</taxon>
        <taxon>Arachnida</taxon>
        <taxon>Araneae</taxon>
        <taxon>Araneomorphae</taxon>
        <taxon>Entelegynae</taxon>
        <taxon>Araneoidea</taxon>
        <taxon>Araneidae</taxon>
        <taxon>Araneus</taxon>
    </lineage>
</organism>
<dbReference type="OrthoDB" id="411871at2759"/>
<feature type="domain" description="RNase H type-1" evidence="2">
    <location>
        <begin position="1"/>
        <end position="116"/>
    </location>
</feature>
<evidence type="ECO:0000256" key="1">
    <source>
        <dbReference type="SAM" id="Phobius"/>
    </source>
</evidence>
<keyword evidence="1" id="KW-1133">Transmembrane helix</keyword>
<dbReference type="SUPFAM" id="SSF53098">
    <property type="entry name" value="Ribonuclease H-like"/>
    <property type="match status" value="1"/>
</dbReference>
<sequence>MAAHVGFGVLIDEDTYSHTLPIYCSIFTAEVTAILYALKRISSYEYRDFCFYTDNMSFLQQLQNFDSSCHPVVAQMMVQLSSLKDRGFDIKFCWVLSHVGIKGNELVDLAAKSATIPFPFRVPFCNVSGYIK</sequence>
<proteinExistence type="predicted"/>
<dbReference type="InterPro" id="IPR012337">
    <property type="entry name" value="RNaseH-like_sf"/>
</dbReference>
<dbReference type="PROSITE" id="PS50879">
    <property type="entry name" value="RNASE_H_1"/>
    <property type="match status" value="1"/>
</dbReference>
<dbReference type="EMBL" id="BGPR01000103">
    <property type="protein sequence ID" value="GBL94551.1"/>
    <property type="molecule type" value="Genomic_DNA"/>
</dbReference>
<keyword evidence="4" id="KW-1185">Reference proteome</keyword>
<dbReference type="CDD" id="cd09276">
    <property type="entry name" value="Rnase_HI_RT_non_LTR"/>
    <property type="match status" value="1"/>
</dbReference>
<feature type="transmembrane region" description="Helical" evidence="1">
    <location>
        <begin position="20"/>
        <end position="38"/>
    </location>
</feature>
<accession>A0A4Y2BQR5</accession>
<evidence type="ECO:0000313" key="3">
    <source>
        <dbReference type="EMBL" id="GBL94551.1"/>
    </source>
</evidence>
<evidence type="ECO:0000259" key="2">
    <source>
        <dbReference type="PROSITE" id="PS50879"/>
    </source>
</evidence>
<dbReference type="GO" id="GO:0004523">
    <property type="term" value="F:RNA-DNA hybrid ribonuclease activity"/>
    <property type="evidence" value="ECO:0007669"/>
    <property type="project" value="InterPro"/>
</dbReference>
<keyword evidence="1" id="KW-0472">Membrane</keyword>